<keyword evidence="3" id="KW-0342">GTP-binding</keyword>
<evidence type="ECO:0000256" key="4">
    <source>
        <dbReference type="SAM" id="Phobius"/>
    </source>
</evidence>
<proteinExistence type="inferred from homology"/>
<keyword evidence="4" id="KW-1133">Transmembrane helix</keyword>
<dbReference type="Gene3D" id="3.40.50.300">
    <property type="entry name" value="P-loop containing nucleotide triphosphate hydrolases"/>
    <property type="match status" value="1"/>
</dbReference>
<feature type="transmembrane region" description="Helical" evidence="4">
    <location>
        <begin position="257"/>
        <end position="276"/>
    </location>
</feature>
<gene>
    <name evidence="6" type="ORF">Q8A67_001495</name>
</gene>
<dbReference type="InterPro" id="IPR045058">
    <property type="entry name" value="GIMA/IAN/Toc"/>
</dbReference>
<dbReference type="InterPro" id="IPR006703">
    <property type="entry name" value="G_AIG1"/>
</dbReference>
<dbReference type="AlphaFoldDB" id="A0AA88QBK5"/>
<keyword evidence="2" id="KW-0547">Nucleotide-binding</keyword>
<dbReference type="InterPro" id="IPR027417">
    <property type="entry name" value="P-loop_NTPase"/>
</dbReference>
<evidence type="ECO:0000313" key="6">
    <source>
        <dbReference type="EMBL" id="KAK2917121.1"/>
    </source>
</evidence>
<comment type="similarity">
    <text evidence="1">Belongs to the TRAFAC class TrmE-Era-EngA-EngB-Septin-like GTPase superfamily. AIG1/Toc34/Toc159-like paraseptin GTPase family. IAN subfamily.</text>
</comment>
<sequence length="290" mass="33661">MCHRKIKRSSSMFSIVNFSDKDPLNPDIRIVLVGNTGVGKSCTGNTILGRNVYESSIRYNSETNERNYRKIRVIDMPRHANISKNSFPDLCSKIEMMVKENGGTHFTKNIFDETEKFMKKKKLDGKLEEYKQEQKMVDQTEWQKIHWCLAEIQTDDLTLNFPLIQGRVSDSRSIKSSNADSSCHLSLMLTSYLMGLMKIRSDDPHSLQESQQFMIFMIITLIFRSFDQTLMRNETAVTPNSDPHNEVTPDLQQSDHFWWLLAGFIVALLIFFLICLMKRKRIFRDPEAAV</sequence>
<protein>
    <recommendedName>
        <fullName evidence="5">AIG1-type G domain-containing protein</fullName>
    </recommendedName>
</protein>
<evidence type="ECO:0000259" key="5">
    <source>
        <dbReference type="Pfam" id="PF04548"/>
    </source>
</evidence>
<organism evidence="6 7">
    <name type="scientific">Cirrhinus molitorella</name>
    <name type="common">mud carp</name>
    <dbReference type="NCBI Taxonomy" id="172907"/>
    <lineage>
        <taxon>Eukaryota</taxon>
        <taxon>Metazoa</taxon>
        <taxon>Chordata</taxon>
        <taxon>Craniata</taxon>
        <taxon>Vertebrata</taxon>
        <taxon>Euteleostomi</taxon>
        <taxon>Actinopterygii</taxon>
        <taxon>Neopterygii</taxon>
        <taxon>Teleostei</taxon>
        <taxon>Ostariophysi</taxon>
        <taxon>Cypriniformes</taxon>
        <taxon>Cyprinidae</taxon>
        <taxon>Labeoninae</taxon>
        <taxon>Labeonini</taxon>
        <taxon>Cirrhinus</taxon>
    </lineage>
</organism>
<name>A0AA88QBK5_9TELE</name>
<keyword evidence="4" id="KW-0812">Transmembrane</keyword>
<keyword evidence="7" id="KW-1185">Reference proteome</keyword>
<accession>A0AA88QBK5</accession>
<evidence type="ECO:0000256" key="1">
    <source>
        <dbReference type="ARBA" id="ARBA00008535"/>
    </source>
</evidence>
<evidence type="ECO:0000256" key="3">
    <source>
        <dbReference type="ARBA" id="ARBA00023134"/>
    </source>
</evidence>
<keyword evidence="4" id="KW-0472">Membrane</keyword>
<feature type="domain" description="AIG1-type G" evidence="5">
    <location>
        <begin position="29"/>
        <end position="78"/>
    </location>
</feature>
<dbReference type="GO" id="GO:0005525">
    <property type="term" value="F:GTP binding"/>
    <property type="evidence" value="ECO:0007669"/>
    <property type="project" value="UniProtKB-KW"/>
</dbReference>
<dbReference type="PANTHER" id="PTHR10903">
    <property type="entry name" value="GTPASE, IMAP FAMILY MEMBER-RELATED"/>
    <property type="match status" value="1"/>
</dbReference>
<evidence type="ECO:0000313" key="7">
    <source>
        <dbReference type="Proteomes" id="UP001187343"/>
    </source>
</evidence>
<evidence type="ECO:0000256" key="2">
    <source>
        <dbReference type="ARBA" id="ARBA00022741"/>
    </source>
</evidence>
<comment type="caution">
    <text evidence="6">The sequence shown here is derived from an EMBL/GenBank/DDBJ whole genome shotgun (WGS) entry which is preliminary data.</text>
</comment>
<dbReference type="SUPFAM" id="SSF52540">
    <property type="entry name" value="P-loop containing nucleoside triphosphate hydrolases"/>
    <property type="match status" value="1"/>
</dbReference>
<dbReference type="Pfam" id="PF04548">
    <property type="entry name" value="AIG1"/>
    <property type="match status" value="1"/>
</dbReference>
<dbReference type="Proteomes" id="UP001187343">
    <property type="component" value="Unassembled WGS sequence"/>
</dbReference>
<dbReference type="EMBL" id="JAUYZG010000001">
    <property type="protein sequence ID" value="KAK2917121.1"/>
    <property type="molecule type" value="Genomic_DNA"/>
</dbReference>
<reference evidence="6" key="1">
    <citation type="submission" date="2023-08" db="EMBL/GenBank/DDBJ databases">
        <title>Chromosome-level Genome Assembly of mud carp (Cirrhinus molitorella).</title>
        <authorList>
            <person name="Liu H."/>
        </authorList>
    </citation>
    <scope>NUCLEOTIDE SEQUENCE</scope>
    <source>
        <strain evidence="6">Prfri</strain>
        <tissue evidence="6">Muscle</tissue>
    </source>
</reference>
<dbReference type="PANTHER" id="PTHR10903:SF184">
    <property type="entry name" value="GTP-BINDING PROTEIN A"/>
    <property type="match status" value="1"/>
</dbReference>